<protein>
    <recommendedName>
        <fullName evidence="2">Cupin type-1 domain-containing protein</fullName>
    </recommendedName>
</protein>
<feature type="domain" description="Cupin type-1" evidence="2">
    <location>
        <begin position="43"/>
        <end position="104"/>
    </location>
</feature>
<feature type="chain" id="PRO_5041686274" description="Cupin type-1 domain-containing protein" evidence="1">
    <location>
        <begin position="22"/>
        <end position="111"/>
    </location>
</feature>
<accession>A0AA88U6K4</accession>
<dbReference type="Gene3D" id="2.60.120.10">
    <property type="entry name" value="Jelly Rolls"/>
    <property type="match status" value="1"/>
</dbReference>
<dbReference type="SUPFAM" id="SSF51182">
    <property type="entry name" value="RmlC-like cupins"/>
    <property type="match status" value="1"/>
</dbReference>
<reference evidence="3" key="1">
    <citation type="submission" date="2022-12" db="EMBL/GenBank/DDBJ databases">
        <title>Draft genome assemblies for two species of Escallonia (Escalloniales).</title>
        <authorList>
            <person name="Chanderbali A."/>
            <person name="Dervinis C."/>
            <person name="Anghel I."/>
            <person name="Soltis D."/>
            <person name="Soltis P."/>
            <person name="Zapata F."/>
        </authorList>
    </citation>
    <scope>NUCLEOTIDE SEQUENCE</scope>
    <source>
        <strain evidence="3">UCBG92.1500</strain>
        <tissue evidence="3">Leaf</tissue>
    </source>
</reference>
<keyword evidence="4" id="KW-1185">Reference proteome</keyword>
<dbReference type="EMBL" id="JAVXUO010002498">
    <property type="protein sequence ID" value="KAK2972675.1"/>
    <property type="molecule type" value="Genomic_DNA"/>
</dbReference>
<sequence>MADRVLLLGLVGLCFCLATASDHSPLQDFCVADSSSNGTVLKYFASEWPYMQKSQLGQVNYVAIAALSSQNPGVIPIANVVFGSNPDMSTDILVKAFQLNKNVVGRIQSKF</sequence>
<comment type="caution">
    <text evidence="3">The sequence shown here is derived from an EMBL/GenBank/DDBJ whole genome shotgun (WGS) entry which is preliminary data.</text>
</comment>
<dbReference type="InterPro" id="IPR006045">
    <property type="entry name" value="Cupin_1"/>
</dbReference>
<evidence type="ECO:0000256" key="1">
    <source>
        <dbReference type="SAM" id="SignalP"/>
    </source>
</evidence>
<feature type="signal peptide" evidence="1">
    <location>
        <begin position="1"/>
        <end position="21"/>
    </location>
</feature>
<dbReference type="AlphaFoldDB" id="A0AA88U6K4"/>
<dbReference type="InterPro" id="IPR011051">
    <property type="entry name" value="RmlC_Cupin_sf"/>
</dbReference>
<dbReference type="PANTHER" id="PTHR31238">
    <property type="entry name" value="GERMIN-LIKE PROTEIN SUBFAMILY 3 MEMBER 3"/>
    <property type="match status" value="1"/>
</dbReference>
<name>A0AA88U6K4_9ASTE</name>
<dbReference type="Proteomes" id="UP001187471">
    <property type="component" value="Unassembled WGS sequence"/>
</dbReference>
<evidence type="ECO:0000259" key="2">
    <source>
        <dbReference type="Pfam" id="PF00190"/>
    </source>
</evidence>
<evidence type="ECO:0000313" key="4">
    <source>
        <dbReference type="Proteomes" id="UP001187471"/>
    </source>
</evidence>
<evidence type="ECO:0000313" key="3">
    <source>
        <dbReference type="EMBL" id="KAK2972675.1"/>
    </source>
</evidence>
<dbReference type="InterPro" id="IPR014710">
    <property type="entry name" value="RmlC-like_jellyroll"/>
</dbReference>
<dbReference type="Pfam" id="PF00190">
    <property type="entry name" value="Cupin_1"/>
    <property type="match status" value="1"/>
</dbReference>
<organism evidence="3 4">
    <name type="scientific">Escallonia rubra</name>
    <dbReference type="NCBI Taxonomy" id="112253"/>
    <lineage>
        <taxon>Eukaryota</taxon>
        <taxon>Viridiplantae</taxon>
        <taxon>Streptophyta</taxon>
        <taxon>Embryophyta</taxon>
        <taxon>Tracheophyta</taxon>
        <taxon>Spermatophyta</taxon>
        <taxon>Magnoliopsida</taxon>
        <taxon>eudicotyledons</taxon>
        <taxon>Gunneridae</taxon>
        <taxon>Pentapetalae</taxon>
        <taxon>asterids</taxon>
        <taxon>campanulids</taxon>
        <taxon>Escalloniales</taxon>
        <taxon>Escalloniaceae</taxon>
        <taxon>Escallonia</taxon>
    </lineage>
</organism>
<keyword evidence="1" id="KW-0732">Signal</keyword>
<proteinExistence type="predicted"/>
<gene>
    <name evidence="3" type="ORF">RJ640_003516</name>
</gene>